<protein>
    <submittedName>
        <fullName evidence="2">Uncharacterized protein</fullName>
    </submittedName>
</protein>
<dbReference type="AlphaFoldDB" id="A0A319DZR1"/>
<evidence type="ECO:0000256" key="1">
    <source>
        <dbReference type="SAM" id="MobiDB-lite"/>
    </source>
</evidence>
<evidence type="ECO:0000313" key="3">
    <source>
        <dbReference type="Proteomes" id="UP000247810"/>
    </source>
</evidence>
<gene>
    <name evidence="2" type="ORF">BO71DRAFT_368689</name>
</gene>
<feature type="compositionally biased region" description="Gly residues" evidence="1">
    <location>
        <begin position="142"/>
        <end position="156"/>
    </location>
</feature>
<feature type="compositionally biased region" description="Gly residues" evidence="1">
    <location>
        <begin position="119"/>
        <end position="135"/>
    </location>
</feature>
<name>A0A319DZR1_9EURO</name>
<feature type="compositionally biased region" description="Polar residues" evidence="1">
    <location>
        <begin position="7"/>
        <end position="20"/>
    </location>
</feature>
<keyword evidence="3" id="KW-1185">Reference proteome</keyword>
<sequence length="232" mass="23796">MDLQGQPIPSGQRSTKVTTDPTRHTNPIREPAGPVPADSLAAESATHGGAFAQNRGAQSMNVPAAQSTARSTHSTTKLDSNADWQEKYPEALGGQGDYPGAHGSGYVGGPTGAKREMGIGYGQQGQSQGQGGAWQGGADASGSGGYTAGGAAGGFGYAKPHGKDLREGDIPDNAPNASFTTDIGGENDPGRFAQSAFQSRNVENGPAGTDAGRQKGVDNQQWYQHLQSDQRA</sequence>
<dbReference type="VEuPathDB" id="FungiDB:BO71DRAFT_368689"/>
<dbReference type="Proteomes" id="UP000247810">
    <property type="component" value="Unassembled WGS sequence"/>
</dbReference>
<organism evidence="2 3">
    <name type="scientific">Aspergillus ellipticus CBS 707.79</name>
    <dbReference type="NCBI Taxonomy" id="1448320"/>
    <lineage>
        <taxon>Eukaryota</taxon>
        <taxon>Fungi</taxon>
        <taxon>Dikarya</taxon>
        <taxon>Ascomycota</taxon>
        <taxon>Pezizomycotina</taxon>
        <taxon>Eurotiomycetes</taxon>
        <taxon>Eurotiomycetidae</taxon>
        <taxon>Eurotiales</taxon>
        <taxon>Aspergillaceae</taxon>
        <taxon>Aspergillus</taxon>
        <taxon>Aspergillus subgen. Circumdati</taxon>
    </lineage>
</organism>
<evidence type="ECO:0000313" key="2">
    <source>
        <dbReference type="EMBL" id="PYH99687.1"/>
    </source>
</evidence>
<feature type="compositionally biased region" description="Polar residues" evidence="1">
    <location>
        <begin position="55"/>
        <end position="83"/>
    </location>
</feature>
<dbReference type="EMBL" id="KZ825800">
    <property type="protein sequence ID" value="PYH99687.1"/>
    <property type="molecule type" value="Genomic_DNA"/>
</dbReference>
<feature type="region of interest" description="Disordered" evidence="1">
    <location>
        <begin position="1"/>
        <end position="220"/>
    </location>
</feature>
<feature type="compositionally biased region" description="Gly residues" evidence="1">
    <location>
        <begin position="93"/>
        <end position="111"/>
    </location>
</feature>
<reference evidence="2 3" key="1">
    <citation type="submission" date="2018-02" db="EMBL/GenBank/DDBJ databases">
        <title>The genomes of Aspergillus section Nigri reveals drivers in fungal speciation.</title>
        <authorList>
            <consortium name="DOE Joint Genome Institute"/>
            <person name="Vesth T.C."/>
            <person name="Nybo J."/>
            <person name="Theobald S."/>
            <person name="Brandl J."/>
            <person name="Frisvad J.C."/>
            <person name="Nielsen K.F."/>
            <person name="Lyhne E.K."/>
            <person name="Kogle M.E."/>
            <person name="Kuo A."/>
            <person name="Riley R."/>
            <person name="Clum A."/>
            <person name="Nolan M."/>
            <person name="Lipzen A."/>
            <person name="Salamov A."/>
            <person name="Henrissat B."/>
            <person name="Wiebenga A."/>
            <person name="De vries R.P."/>
            <person name="Grigoriev I.V."/>
            <person name="Mortensen U.H."/>
            <person name="Andersen M.R."/>
            <person name="Baker S.E."/>
        </authorList>
    </citation>
    <scope>NUCLEOTIDE SEQUENCE [LARGE SCALE GENOMIC DNA]</scope>
    <source>
        <strain evidence="2 3">CBS 707.79</strain>
    </source>
</reference>
<accession>A0A319DZR1</accession>
<proteinExistence type="predicted"/>
<dbReference type="OrthoDB" id="5383057at2759"/>